<proteinExistence type="predicted"/>
<comment type="caution">
    <text evidence="1">The sequence shown here is derived from an EMBL/GenBank/DDBJ whole genome shotgun (WGS) entry which is preliminary data.</text>
</comment>
<evidence type="ECO:0000313" key="2">
    <source>
        <dbReference type="Proteomes" id="UP000551501"/>
    </source>
</evidence>
<dbReference type="Proteomes" id="UP000551501">
    <property type="component" value="Unassembled WGS sequence"/>
</dbReference>
<dbReference type="EMBL" id="JACIFP010000003">
    <property type="protein sequence ID" value="MBB4138151.1"/>
    <property type="molecule type" value="Genomic_DNA"/>
</dbReference>
<keyword evidence="2" id="KW-1185">Reference proteome</keyword>
<evidence type="ECO:0000313" key="1">
    <source>
        <dbReference type="EMBL" id="MBB4138151.1"/>
    </source>
</evidence>
<dbReference type="AlphaFoldDB" id="A0A840F2M4"/>
<gene>
    <name evidence="1" type="ORF">BKA16_004776</name>
</gene>
<protein>
    <submittedName>
        <fullName evidence="1">Uncharacterized protein</fullName>
    </submittedName>
</protein>
<accession>A0A840F2M4</accession>
<sequence length="60" mass="6619">MMAAAIDGRSLMEVRQWISTMDVAQPYQILAAHYPEWASDLRNLMDGADARLGDTVSHAA</sequence>
<name>A0A840F2M4_9ACTN</name>
<organism evidence="1 2">
    <name type="scientific">Gordonia humi</name>
    <dbReference type="NCBI Taxonomy" id="686429"/>
    <lineage>
        <taxon>Bacteria</taxon>
        <taxon>Bacillati</taxon>
        <taxon>Actinomycetota</taxon>
        <taxon>Actinomycetes</taxon>
        <taxon>Mycobacteriales</taxon>
        <taxon>Gordoniaceae</taxon>
        <taxon>Gordonia</taxon>
    </lineage>
</organism>
<reference evidence="1 2" key="1">
    <citation type="submission" date="2020-08" db="EMBL/GenBank/DDBJ databases">
        <title>Sequencing the genomes of 1000 actinobacteria strains.</title>
        <authorList>
            <person name="Klenk H.-P."/>
        </authorList>
    </citation>
    <scope>NUCLEOTIDE SEQUENCE [LARGE SCALE GENOMIC DNA]</scope>
    <source>
        <strain evidence="1 2">DSM 45298</strain>
    </source>
</reference>